<organism evidence="13 14">
    <name type="scientific">Manacus vitellinus</name>
    <name type="common">golden-collared manakin</name>
    <dbReference type="NCBI Taxonomy" id="328815"/>
    <lineage>
        <taxon>Eukaryota</taxon>
        <taxon>Metazoa</taxon>
        <taxon>Chordata</taxon>
        <taxon>Craniata</taxon>
        <taxon>Vertebrata</taxon>
        <taxon>Euteleostomi</taxon>
        <taxon>Archelosauria</taxon>
        <taxon>Archosauria</taxon>
        <taxon>Dinosauria</taxon>
        <taxon>Saurischia</taxon>
        <taxon>Theropoda</taxon>
        <taxon>Coelurosauria</taxon>
        <taxon>Aves</taxon>
        <taxon>Neognathae</taxon>
        <taxon>Neoaves</taxon>
        <taxon>Telluraves</taxon>
        <taxon>Australaves</taxon>
        <taxon>Passeriformes</taxon>
        <taxon>Pipridae</taxon>
        <taxon>Manacus</taxon>
    </lineage>
</organism>
<feature type="non-terminal residue" evidence="13">
    <location>
        <position position="1"/>
    </location>
</feature>
<dbReference type="PANTHER" id="PTHR23226:SF416">
    <property type="entry name" value="FI01424P"/>
    <property type="match status" value="1"/>
</dbReference>
<evidence type="ECO:0000256" key="8">
    <source>
        <dbReference type="ARBA" id="ARBA00023125"/>
    </source>
</evidence>
<keyword evidence="3" id="KW-0479">Metal-binding</keyword>
<evidence type="ECO:0000259" key="12">
    <source>
        <dbReference type="PROSITE" id="PS50157"/>
    </source>
</evidence>
<dbReference type="PROSITE" id="PS00028">
    <property type="entry name" value="ZINC_FINGER_C2H2_1"/>
    <property type="match status" value="2"/>
</dbReference>
<evidence type="ECO:0000256" key="3">
    <source>
        <dbReference type="ARBA" id="ARBA00022723"/>
    </source>
</evidence>
<evidence type="ECO:0000256" key="1">
    <source>
        <dbReference type="ARBA" id="ARBA00004123"/>
    </source>
</evidence>
<evidence type="ECO:0000256" key="11">
    <source>
        <dbReference type="PROSITE-ProRule" id="PRU00042"/>
    </source>
</evidence>
<keyword evidence="14" id="KW-1185">Reference proteome</keyword>
<evidence type="ECO:0000256" key="4">
    <source>
        <dbReference type="ARBA" id="ARBA00022737"/>
    </source>
</evidence>
<dbReference type="STRING" id="328815.ENSMVIP00005011277"/>
<evidence type="ECO:0000313" key="14">
    <source>
        <dbReference type="Proteomes" id="UP000053258"/>
    </source>
</evidence>
<proteinExistence type="inferred from homology"/>
<dbReference type="GO" id="GO:0000981">
    <property type="term" value="F:DNA-binding transcription factor activity, RNA polymerase II-specific"/>
    <property type="evidence" value="ECO:0007669"/>
    <property type="project" value="TreeGrafter"/>
</dbReference>
<dbReference type="EMBL" id="KL669512">
    <property type="protein sequence ID" value="KFW76705.1"/>
    <property type="molecule type" value="Genomic_DNA"/>
</dbReference>
<evidence type="ECO:0000313" key="13">
    <source>
        <dbReference type="EMBL" id="KFW76705.1"/>
    </source>
</evidence>
<evidence type="ECO:0000256" key="9">
    <source>
        <dbReference type="ARBA" id="ARBA00023163"/>
    </source>
</evidence>
<comment type="similarity">
    <text evidence="2">Belongs to the krueppel C2H2-type zinc-finger protein family.</text>
</comment>
<protein>
    <submittedName>
        <fullName evidence="13">Zinc finger protein 417</fullName>
    </submittedName>
</protein>
<dbReference type="FunFam" id="3.30.160.60:FF:002090">
    <property type="entry name" value="Zinc finger protein 473"/>
    <property type="match status" value="1"/>
</dbReference>
<evidence type="ECO:0000256" key="7">
    <source>
        <dbReference type="ARBA" id="ARBA00023015"/>
    </source>
</evidence>
<evidence type="ECO:0000256" key="5">
    <source>
        <dbReference type="ARBA" id="ARBA00022771"/>
    </source>
</evidence>
<feature type="non-terminal residue" evidence="13">
    <location>
        <position position="55"/>
    </location>
</feature>
<feature type="domain" description="C2H2-type" evidence="12">
    <location>
        <begin position="29"/>
        <end position="55"/>
    </location>
</feature>
<dbReference type="GO" id="GO:0005634">
    <property type="term" value="C:nucleus"/>
    <property type="evidence" value="ECO:0007669"/>
    <property type="project" value="UniProtKB-SubCell"/>
</dbReference>
<dbReference type="Gene3D" id="3.30.160.60">
    <property type="entry name" value="Classic Zinc Finger"/>
    <property type="match status" value="2"/>
</dbReference>
<dbReference type="Pfam" id="PF00096">
    <property type="entry name" value="zf-C2H2"/>
    <property type="match status" value="2"/>
</dbReference>
<reference evidence="13 14" key="1">
    <citation type="submission" date="2014-06" db="EMBL/GenBank/DDBJ databases">
        <title>Genome evolution of avian class.</title>
        <authorList>
            <person name="Zhang G."/>
            <person name="Li C."/>
        </authorList>
    </citation>
    <scope>NUCLEOTIDE SEQUENCE [LARGE SCALE GENOMIC DNA]</scope>
    <source>
        <strain evidence="13">BGI_N305</strain>
    </source>
</reference>
<name>A0A093PR65_9PASS</name>
<evidence type="ECO:0000256" key="10">
    <source>
        <dbReference type="ARBA" id="ARBA00023242"/>
    </source>
</evidence>
<dbReference type="PROSITE" id="PS50157">
    <property type="entry name" value="ZINC_FINGER_C2H2_2"/>
    <property type="match status" value="2"/>
</dbReference>
<dbReference type="FunFam" id="3.30.160.60:FF:001787">
    <property type="entry name" value="Zinc finger protein 619"/>
    <property type="match status" value="1"/>
</dbReference>
<dbReference type="InterPro" id="IPR013087">
    <property type="entry name" value="Znf_C2H2_type"/>
</dbReference>
<keyword evidence="6" id="KW-0862">Zinc</keyword>
<keyword evidence="5 11" id="KW-0863">Zinc-finger</keyword>
<dbReference type="InterPro" id="IPR036236">
    <property type="entry name" value="Znf_C2H2_sf"/>
</dbReference>
<accession>A0A093PR65</accession>
<dbReference type="AlphaFoldDB" id="A0A093PR65"/>
<dbReference type="Proteomes" id="UP000053258">
    <property type="component" value="Unassembled WGS sequence"/>
</dbReference>
<dbReference type="GO" id="GO:0008270">
    <property type="term" value="F:zinc ion binding"/>
    <property type="evidence" value="ECO:0007669"/>
    <property type="project" value="UniProtKB-KW"/>
</dbReference>
<keyword evidence="10" id="KW-0539">Nucleus</keyword>
<evidence type="ECO:0000256" key="2">
    <source>
        <dbReference type="ARBA" id="ARBA00006991"/>
    </source>
</evidence>
<sequence>YTCGECGKSFRRNSALIRHQHIHTGEQLYLCEQCGKSFSDSSTLIVHQHIHTGER</sequence>
<gene>
    <name evidence="13" type="ORF">N305_00388</name>
</gene>
<keyword evidence="4" id="KW-0677">Repeat</keyword>
<dbReference type="SUPFAM" id="SSF57667">
    <property type="entry name" value="beta-beta-alpha zinc fingers"/>
    <property type="match status" value="1"/>
</dbReference>
<comment type="subcellular location">
    <subcellularLocation>
        <location evidence="1">Nucleus</location>
    </subcellularLocation>
</comment>
<keyword evidence="8" id="KW-0238">DNA-binding</keyword>
<feature type="domain" description="C2H2-type" evidence="12">
    <location>
        <begin position="1"/>
        <end position="28"/>
    </location>
</feature>
<keyword evidence="7" id="KW-0805">Transcription regulation</keyword>
<dbReference type="PANTHER" id="PTHR23226">
    <property type="entry name" value="ZINC FINGER AND SCAN DOMAIN-CONTAINING"/>
    <property type="match status" value="1"/>
</dbReference>
<dbReference type="SMART" id="SM00355">
    <property type="entry name" value="ZnF_C2H2"/>
    <property type="match status" value="2"/>
</dbReference>
<dbReference type="GO" id="GO:0000978">
    <property type="term" value="F:RNA polymerase II cis-regulatory region sequence-specific DNA binding"/>
    <property type="evidence" value="ECO:0007669"/>
    <property type="project" value="TreeGrafter"/>
</dbReference>
<keyword evidence="9" id="KW-0804">Transcription</keyword>
<evidence type="ECO:0000256" key="6">
    <source>
        <dbReference type="ARBA" id="ARBA00022833"/>
    </source>
</evidence>
<dbReference type="OrthoDB" id="8922241at2759"/>